<accession>A0ABQ8SMR9</accession>
<dbReference type="EMBL" id="JAJSOF020000025">
    <property type="protein sequence ID" value="KAJ4435035.1"/>
    <property type="molecule type" value="Genomic_DNA"/>
</dbReference>
<evidence type="ECO:0000313" key="2">
    <source>
        <dbReference type="Proteomes" id="UP001148838"/>
    </source>
</evidence>
<proteinExistence type="predicted"/>
<name>A0ABQ8SMR9_PERAM</name>
<gene>
    <name evidence="1" type="ORF">ANN_23608</name>
</gene>
<keyword evidence="2" id="KW-1185">Reference proteome</keyword>
<evidence type="ECO:0000313" key="1">
    <source>
        <dbReference type="EMBL" id="KAJ4435035.1"/>
    </source>
</evidence>
<protein>
    <submittedName>
        <fullName evidence="1">Uncharacterized protein</fullName>
    </submittedName>
</protein>
<comment type="caution">
    <text evidence="1">The sequence shown here is derived from an EMBL/GenBank/DDBJ whole genome shotgun (WGS) entry which is preliminary data.</text>
</comment>
<dbReference type="Proteomes" id="UP001148838">
    <property type="component" value="Unassembled WGS sequence"/>
</dbReference>
<organism evidence="1 2">
    <name type="scientific">Periplaneta americana</name>
    <name type="common">American cockroach</name>
    <name type="synonym">Blatta americana</name>
    <dbReference type="NCBI Taxonomy" id="6978"/>
    <lineage>
        <taxon>Eukaryota</taxon>
        <taxon>Metazoa</taxon>
        <taxon>Ecdysozoa</taxon>
        <taxon>Arthropoda</taxon>
        <taxon>Hexapoda</taxon>
        <taxon>Insecta</taxon>
        <taxon>Pterygota</taxon>
        <taxon>Neoptera</taxon>
        <taxon>Polyneoptera</taxon>
        <taxon>Dictyoptera</taxon>
        <taxon>Blattodea</taxon>
        <taxon>Blattoidea</taxon>
        <taxon>Blattidae</taxon>
        <taxon>Blattinae</taxon>
        <taxon>Periplaneta</taxon>
    </lineage>
</organism>
<sequence>MLFLSLSSHTMTEISLSNAKLVSIVNSSDSEEFFFQNLKIMTLASCWCYSISWGVNKKFVGSENEQKHFAGNYVT</sequence>
<reference evidence="1 2" key="1">
    <citation type="journal article" date="2022" name="Allergy">
        <title>Genome assembly and annotation of Periplaneta americana reveal a comprehensive cockroach allergen profile.</title>
        <authorList>
            <person name="Wang L."/>
            <person name="Xiong Q."/>
            <person name="Saelim N."/>
            <person name="Wang L."/>
            <person name="Nong W."/>
            <person name="Wan A.T."/>
            <person name="Shi M."/>
            <person name="Liu X."/>
            <person name="Cao Q."/>
            <person name="Hui J.H.L."/>
            <person name="Sookrung N."/>
            <person name="Leung T.F."/>
            <person name="Tungtrongchitr A."/>
            <person name="Tsui S.K.W."/>
        </authorList>
    </citation>
    <scope>NUCLEOTIDE SEQUENCE [LARGE SCALE GENOMIC DNA]</scope>
    <source>
        <strain evidence="1">PWHHKU_190912</strain>
    </source>
</reference>